<dbReference type="InterPro" id="IPR016035">
    <property type="entry name" value="Acyl_Trfase/lysoPLipase"/>
</dbReference>
<evidence type="ECO:0000259" key="6">
    <source>
        <dbReference type="PROSITE" id="PS50075"/>
    </source>
</evidence>
<dbReference type="SUPFAM" id="SSF47336">
    <property type="entry name" value="ACP-like"/>
    <property type="match status" value="2"/>
</dbReference>
<evidence type="ECO:0000256" key="3">
    <source>
        <dbReference type="ARBA" id="ARBA00022553"/>
    </source>
</evidence>
<dbReference type="Pfam" id="PF16197">
    <property type="entry name" value="KAsynt_C_assoc"/>
    <property type="match status" value="1"/>
</dbReference>
<dbReference type="Pfam" id="PF18369">
    <property type="entry name" value="PKS_DE"/>
    <property type="match status" value="1"/>
</dbReference>
<dbReference type="SUPFAM" id="SSF51735">
    <property type="entry name" value="NAD(P)-binding Rossmann-fold domains"/>
    <property type="match status" value="2"/>
</dbReference>
<dbReference type="InterPro" id="IPR015083">
    <property type="entry name" value="NorB/c/GfsB-D-like_docking"/>
</dbReference>
<dbReference type="InterPro" id="IPR014043">
    <property type="entry name" value="Acyl_transferase_dom"/>
</dbReference>
<keyword evidence="2" id="KW-0596">Phosphopantetheine</keyword>
<dbReference type="GO" id="GO:0031177">
    <property type="term" value="F:phosphopantetheine binding"/>
    <property type="evidence" value="ECO:0007669"/>
    <property type="project" value="InterPro"/>
</dbReference>
<reference evidence="8 9" key="1">
    <citation type="submission" date="2020-03" db="EMBL/GenBank/DDBJ databases">
        <title>Whole genome shotgun sequence of Phytohabitans houttuyneae NBRC 108639.</title>
        <authorList>
            <person name="Komaki H."/>
            <person name="Tamura T."/>
        </authorList>
    </citation>
    <scope>NUCLEOTIDE SEQUENCE [LARGE SCALE GENOMIC DNA]</scope>
    <source>
        <strain evidence="8 9">NBRC 108639</strain>
    </source>
</reference>
<evidence type="ECO:0000259" key="7">
    <source>
        <dbReference type="PROSITE" id="PS52004"/>
    </source>
</evidence>
<dbReference type="Pfam" id="PF08990">
    <property type="entry name" value="Docking"/>
    <property type="match status" value="1"/>
</dbReference>
<comment type="cofactor">
    <cofactor evidence="1">
        <name>pantetheine 4'-phosphate</name>
        <dbReference type="ChEBI" id="CHEBI:47942"/>
    </cofactor>
</comment>
<dbReference type="InterPro" id="IPR050091">
    <property type="entry name" value="PKS_NRPS_Biosynth_Enz"/>
</dbReference>
<dbReference type="Gene3D" id="6.10.140.1830">
    <property type="match status" value="1"/>
</dbReference>
<comment type="caution">
    <text evidence="8">The sequence shown here is derived from an EMBL/GenBank/DDBJ whole genome shotgun (WGS) entry which is preliminary data.</text>
</comment>
<feature type="domain" description="Carrier" evidence="6">
    <location>
        <begin position="1448"/>
        <end position="1522"/>
    </location>
</feature>
<dbReference type="InterPro" id="IPR016039">
    <property type="entry name" value="Thiolase-like"/>
</dbReference>
<dbReference type="PROSITE" id="PS52004">
    <property type="entry name" value="KS3_2"/>
    <property type="match status" value="1"/>
</dbReference>
<keyword evidence="3" id="KW-0597">Phosphoprotein</keyword>
<dbReference type="InterPro" id="IPR009081">
    <property type="entry name" value="PP-bd_ACP"/>
</dbReference>
<dbReference type="InterPro" id="IPR014030">
    <property type="entry name" value="Ketoacyl_synth_N"/>
</dbReference>
<dbReference type="Gene3D" id="1.10.1200.10">
    <property type="entry name" value="ACP-like"/>
    <property type="match status" value="2"/>
</dbReference>
<dbReference type="InterPro" id="IPR036291">
    <property type="entry name" value="NAD(P)-bd_dom_sf"/>
</dbReference>
<organism evidence="8 9">
    <name type="scientific">Phytohabitans houttuyneae</name>
    <dbReference type="NCBI Taxonomy" id="1076126"/>
    <lineage>
        <taxon>Bacteria</taxon>
        <taxon>Bacillati</taxon>
        <taxon>Actinomycetota</taxon>
        <taxon>Actinomycetes</taxon>
        <taxon>Micromonosporales</taxon>
        <taxon>Micromonosporaceae</taxon>
    </lineage>
</organism>
<dbReference type="Proteomes" id="UP000482800">
    <property type="component" value="Unassembled WGS sequence"/>
</dbReference>
<dbReference type="Pfam" id="PF00698">
    <property type="entry name" value="Acyl_transf_1"/>
    <property type="match status" value="1"/>
</dbReference>
<dbReference type="Pfam" id="PF00109">
    <property type="entry name" value="ketoacyl-synt"/>
    <property type="match status" value="1"/>
</dbReference>
<reference evidence="8 9" key="2">
    <citation type="submission" date="2020-03" db="EMBL/GenBank/DDBJ databases">
        <authorList>
            <person name="Ichikawa N."/>
            <person name="Kimura A."/>
            <person name="Kitahashi Y."/>
            <person name="Uohara A."/>
        </authorList>
    </citation>
    <scope>NUCLEOTIDE SEQUENCE [LARGE SCALE GENOMIC DNA]</scope>
    <source>
        <strain evidence="8 9">NBRC 108639</strain>
    </source>
</reference>
<dbReference type="InterPro" id="IPR020841">
    <property type="entry name" value="PKS_Beta-ketoAc_synthase_dom"/>
</dbReference>
<dbReference type="Gene3D" id="3.40.50.720">
    <property type="entry name" value="NAD(P)-binding Rossmann-like Domain"/>
    <property type="match status" value="2"/>
</dbReference>
<dbReference type="CDD" id="cd00833">
    <property type="entry name" value="PKS"/>
    <property type="match status" value="1"/>
</dbReference>
<dbReference type="Gene3D" id="3.40.366.10">
    <property type="entry name" value="Malonyl-Coenzyme A Acyl Carrier Protein, domain 2"/>
    <property type="match status" value="1"/>
</dbReference>
<dbReference type="InterPro" id="IPR032821">
    <property type="entry name" value="PKS_assoc"/>
</dbReference>
<dbReference type="PANTHER" id="PTHR43775:SF51">
    <property type="entry name" value="INACTIVE PHENOLPHTHIOCEROL SYNTHESIS POLYKETIDE SYNTHASE TYPE I PKS1-RELATED"/>
    <property type="match status" value="1"/>
</dbReference>
<dbReference type="Gene3D" id="3.30.70.3290">
    <property type="match status" value="1"/>
</dbReference>
<feature type="domain" description="Ketosynthase family 3 (KS3)" evidence="7">
    <location>
        <begin position="38"/>
        <end position="465"/>
    </location>
</feature>
<evidence type="ECO:0000256" key="5">
    <source>
        <dbReference type="ARBA" id="ARBA00023268"/>
    </source>
</evidence>
<dbReference type="InterPro" id="IPR020806">
    <property type="entry name" value="PKS_PP-bd"/>
</dbReference>
<protein>
    <recommendedName>
        <fullName evidence="10">Carrier domain-containing protein</fullName>
    </recommendedName>
</protein>
<evidence type="ECO:0000256" key="2">
    <source>
        <dbReference type="ARBA" id="ARBA00022450"/>
    </source>
</evidence>
<feature type="domain" description="Carrier" evidence="6">
    <location>
        <begin position="1349"/>
        <end position="1427"/>
    </location>
</feature>
<dbReference type="EMBL" id="BLPF01000002">
    <property type="protein sequence ID" value="GFJ80790.1"/>
    <property type="molecule type" value="Genomic_DNA"/>
</dbReference>
<dbReference type="PROSITE" id="PS50075">
    <property type="entry name" value="CARRIER"/>
    <property type="match status" value="2"/>
</dbReference>
<dbReference type="Pfam" id="PF02801">
    <property type="entry name" value="Ketoacyl-synt_C"/>
    <property type="match status" value="1"/>
</dbReference>
<dbReference type="FunFam" id="3.40.47.10:FF:000019">
    <property type="entry name" value="Polyketide synthase type I"/>
    <property type="match status" value="1"/>
</dbReference>
<keyword evidence="9" id="KW-1185">Reference proteome</keyword>
<dbReference type="Pfam" id="PF00550">
    <property type="entry name" value="PP-binding"/>
    <property type="match status" value="2"/>
</dbReference>
<sequence>MSNEEKLVEYLRWTSSELARAQQRIAELESGAGNGSAAEPVAIVGMACRYPGGVNSPDTLWDLVRGGGDAIGAFPTDRGWDLDRIYHPDPAHRGTTYSREGGFLEDPAAFDAAFFGMSAREALVTDPQQRLLLEVAWEAVENAGIDPRSLRGTSTDVYAGLMYHDYAARLDEAPEGLEGYLEHGNAGSIASGRIAYVLGLQGAAVTLDTACSSALVAAHLAAQALRRGTTALALAGGVAVMRTPATFLSSAGQRGLAADGRCKSFAADADGIGWGEGAGMLVLERLSDARRHGHPVYALIRGTAVNQDGASTGLAAPNGPAQQRVIRAALADAGLGPSDVDAVEAHGTGTPLGDQIEVKALQSTYGQGRDPDRPLWLGSVKSNLGHTQAAAGVAGIVKMVQALRHDTLPPTLHAADPTPHVDWSAGAVRLLTAPLPWTPDPARPRRAGVSSFSISGTNAHLILEQAPPPEPARPAAPLPGQVALVPLSARASAALRALAGAVAALPEADPAAMAWSAVTTRPSFEHRAVVVGENAADIRAGLEALATGQPHPAVIDPGAAVTEGGAVWLFTGEDGHREGAGTALRAAFPAFAAAHDEVRGLLAAASEAGAASSAPDGAALEPAAELFALQVALARLLATFGLHPSAVVGHSAGELAAAHVAGVLDLPDACRLLTARLALLRSLPAGGATAVIEASAAELAPDVARGGGAVAVCAVDAPRVTRLTGDAEAMTRITTAWAGRGRRVRHLPQAQLAHSPLVEPALSAFAEAIADLGYRTPHTTVVSTRTGAPAGESIATPGYWVQQVREPVAFGAAVAATAGSAVAYLELGPDPVVAAAAKEALGRTAPPVLALINHLQAEPRALALALARLHTTGVDVDWRAWFTAEATPPVIGLPTYPFQRDRLWLDLPAPAAAPGDGDAEFWDAVATGDAGVLARAIGADPDEAALLAPTAAALARYRRGLGWRYRIAWQQLPDPVAPRLAGGWVVVSPGGAAAEAAVLRAHGAEVVEVTGAAPEAVAEAVTTNAAAGVLNLLDTAGTVTLLRHLDDAGLVAPVWTVTRGAVAVGGADPVTDPYAAGLWGMGGELAAAHAHCWGGLVDLPEALNEHTGRRLAGLLAGAGEDQAAVRPDGVHARRLLRGFATGAATPWRPSGTVLVSGSGTALGARLADWVAESGAARVIRADDPTELSGVSAVVHVAGPDDPLPAAERLCALAVDAGLPTLVIIADAAGAFGGPGAASAARLAALAERCRGLGVPAVSILVGPVGDGEPAESGLRPLPVAALPPIVAAAVGAGTPITVVADVDWERVVKATELGGGRLFAALPDAAPGSRTTGPDTASGAPLPERLVASPAHEREHLLRELIRAEVTDVLGHPVDDHANYLENGLTSLTALELTRRLTDATALDIPLIAIVDKPTTNELAAHLTTLLPPPPPDAVPLPERLAAAPGDEREHLLRELIRAEVTDVLGHPVDDHANYLENGLTSLTALELTRRLTDATALDIPLIAIVDKPTTNELAAHLTTLLPPHRGVRPAGALSPA</sequence>
<gene>
    <name evidence="8" type="ORF">Phou_049700</name>
</gene>
<accession>A0A6V8KBJ9</accession>
<name>A0A6V8KBJ9_9ACTN</name>
<dbReference type="InterPro" id="IPR041618">
    <property type="entry name" value="PKS_DE"/>
</dbReference>
<keyword evidence="4" id="KW-0808">Transferase</keyword>
<keyword evidence="5" id="KW-0511">Multifunctional enzyme</keyword>
<dbReference type="SUPFAM" id="SSF52151">
    <property type="entry name" value="FabD/lysophospholipase-like"/>
    <property type="match status" value="1"/>
</dbReference>
<evidence type="ECO:0000256" key="4">
    <source>
        <dbReference type="ARBA" id="ARBA00022679"/>
    </source>
</evidence>
<dbReference type="SMART" id="SM00825">
    <property type="entry name" value="PKS_KS"/>
    <property type="match status" value="1"/>
</dbReference>
<dbReference type="SMART" id="SM00827">
    <property type="entry name" value="PKS_AT"/>
    <property type="match status" value="1"/>
</dbReference>
<dbReference type="GO" id="GO:0004312">
    <property type="term" value="F:fatty acid synthase activity"/>
    <property type="evidence" value="ECO:0007669"/>
    <property type="project" value="TreeGrafter"/>
</dbReference>
<dbReference type="InterPro" id="IPR014031">
    <property type="entry name" value="Ketoacyl_synth_C"/>
</dbReference>
<dbReference type="GO" id="GO:0006633">
    <property type="term" value="P:fatty acid biosynthetic process"/>
    <property type="evidence" value="ECO:0007669"/>
    <property type="project" value="TreeGrafter"/>
</dbReference>
<dbReference type="SUPFAM" id="SSF53901">
    <property type="entry name" value="Thiolase-like"/>
    <property type="match status" value="1"/>
</dbReference>
<dbReference type="Gene3D" id="3.40.47.10">
    <property type="match status" value="1"/>
</dbReference>
<evidence type="ECO:0000313" key="8">
    <source>
        <dbReference type="EMBL" id="GFJ80790.1"/>
    </source>
</evidence>
<dbReference type="SMART" id="SM00823">
    <property type="entry name" value="PKS_PP"/>
    <property type="match status" value="2"/>
</dbReference>
<proteinExistence type="predicted"/>
<dbReference type="GO" id="GO:0033068">
    <property type="term" value="P:macrolide biosynthetic process"/>
    <property type="evidence" value="ECO:0007669"/>
    <property type="project" value="UniProtKB-ARBA"/>
</dbReference>
<evidence type="ECO:0000256" key="1">
    <source>
        <dbReference type="ARBA" id="ARBA00001957"/>
    </source>
</evidence>
<dbReference type="InterPro" id="IPR036736">
    <property type="entry name" value="ACP-like_sf"/>
</dbReference>
<dbReference type="PANTHER" id="PTHR43775">
    <property type="entry name" value="FATTY ACID SYNTHASE"/>
    <property type="match status" value="1"/>
</dbReference>
<evidence type="ECO:0000313" key="9">
    <source>
        <dbReference type="Proteomes" id="UP000482800"/>
    </source>
</evidence>
<evidence type="ECO:0008006" key="10">
    <source>
        <dbReference type="Google" id="ProtNLM"/>
    </source>
</evidence>
<dbReference type="InterPro" id="IPR001227">
    <property type="entry name" value="Ac_transferase_dom_sf"/>
</dbReference>